<evidence type="ECO:0000256" key="3">
    <source>
        <dbReference type="HAMAP-Rule" id="MF_01121"/>
    </source>
</evidence>
<dbReference type="InterPro" id="IPR026591">
    <property type="entry name" value="Sirtuin_cat_small_dom_sf"/>
</dbReference>
<feature type="binding site" evidence="3">
    <location>
        <begin position="170"/>
        <end position="172"/>
    </location>
    <ligand>
        <name>NAD(+)</name>
        <dbReference type="ChEBI" id="CHEBI:57540"/>
    </ligand>
</feature>
<dbReference type="AlphaFoldDB" id="A0A3D9KX66"/>
<gene>
    <name evidence="3" type="primary">cobB</name>
    <name evidence="6" type="ORF">C7460_1255</name>
</gene>
<dbReference type="Gene3D" id="3.40.50.1220">
    <property type="entry name" value="TPP-binding domain"/>
    <property type="match status" value="1"/>
</dbReference>
<feature type="binding site" evidence="3">
    <location>
        <position position="214"/>
    </location>
    <ligand>
        <name>NAD(+)</name>
        <dbReference type="ChEBI" id="CHEBI:57540"/>
    </ligand>
</feature>
<dbReference type="CDD" id="cd01412">
    <property type="entry name" value="SIRT5_Af1_CobB"/>
    <property type="match status" value="1"/>
</dbReference>
<keyword evidence="2 3" id="KW-0520">NAD</keyword>
<dbReference type="PROSITE" id="PS50305">
    <property type="entry name" value="SIRTUIN"/>
    <property type="match status" value="1"/>
</dbReference>
<keyword evidence="3" id="KW-0963">Cytoplasm</keyword>
<dbReference type="Pfam" id="PF02146">
    <property type="entry name" value="SIR2"/>
    <property type="match status" value="1"/>
</dbReference>
<dbReference type="PANTHER" id="PTHR11085">
    <property type="entry name" value="NAD-DEPENDENT PROTEIN DEACYLASE SIRTUIN-5, MITOCHONDRIAL-RELATED"/>
    <property type="match status" value="1"/>
</dbReference>
<reference evidence="6 7" key="1">
    <citation type="submission" date="2018-07" db="EMBL/GenBank/DDBJ databases">
        <title>Genomic Encyclopedia of Type Strains, Phase IV (KMG-IV): sequencing the most valuable type-strain genomes for metagenomic binning, comparative biology and taxonomic classification.</title>
        <authorList>
            <person name="Goeker M."/>
        </authorList>
    </citation>
    <scope>NUCLEOTIDE SEQUENCE [LARGE SCALE GENOMIC DNA]</scope>
    <source>
        <strain evidence="6 7">DSM 4134</strain>
    </source>
</reference>
<feature type="binding site" evidence="3">
    <location>
        <position position="56"/>
    </location>
    <ligand>
        <name>substrate</name>
    </ligand>
</feature>
<comment type="function">
    <text evidence="3">NAD-dependent lysine deacetylase and desuccinylase that specifically removes acetyl and succinyl groups on target proteins. Modulates the activities of several proteins which are inactive in their acylated form.</text>
</comment>
<comment type="caution">
    <text evidence="3 4">Lacks conserved residue(s) required for the propagation of feature annotation.</text>
</comment>
<keyword evidence="7" id="KW-1185">Reference proteome</keyword>
<feature type="binding site" evidence="3">
    <location>
        <begin position="86"/>
        <end position="89"/>
    </location>
    <ligand>
        <name>NAD(+)</name>
        <dbReference type="ChEBI" id="CHEBI:57540"/>
    </ligand>
</feature>
<dbReference type="GO" id="GO:0070403">
    <property type="term" value="F:NAD+ binding"/>
    <property type="evidence" value="ECO:0007669"/>
    <property type="project" value="UniProtKB-UniRule"/>
</dbReference>
<dbReference type="Proteomes" id="UP000256779">
    <property type="component" value="Unassembled WGS sequence"/>
</dbReference>
<feature type="binding site" evidence="3">
    <location>
        <position position="128"/>
    </location>
    <ligand>
        <name>Zn(2+)</name>
        <dbReference type="ChEBI" id="CHEBI:29105"/>
    </ligand>
</feature>
<dbReference type="InterPro" id="IPR026590">
    <property type="entry name" value="Ssirtuin_cat_dom"/>
</dbReference>
<dbReference type="GO" id="GO:0036054">
    <property type="term" value="F:protein-malonyllysine demalonylase activity"/>
    <property type="evidence" value="ECO:0007669"/>
    <property type="project" value="InterPro"/>
</dbReference>
<dbReference type="RefSeq" id="WP_115869897.1">
    <property type="nucleotide sequence ID" value="NZ_QREG01000025.1"/>
</dbReference>
<evidence type="ECO:0000313" key="6">
    <source>
        <dbReference type="EMBL" id="RED93360.1"/>
    </source>
</evidence>
<comment type="cofactor">
    <cofactor evidence="3">
        <name>Zn(2+)</name>
        <dbReference type="ChEBI" id="CHEBI:29105"/>
    </cofactor>
    <text evidence="3">Binds 1 zinc ion per subunit.</text>
</comment>
<comment type="catalytic activity">
    <reaction evidence="3">
        <text>N(6)-acetyl-L-lysyl-[protein] + NAD(+) + H2O = 2''-O-acetyl-ADP-D-ribose + nicotinamide + L-lysyl-[protein]</text>
        <dbReference type="Rhea" id="RHEA:43636"/>
        <dbReference type="Rhea" id="RHEA-COMP:9752"/>
        <dbReference type="Rhea" id="RHEA-COMP:10731"/>
        <dbReference type="ChEBI" id="CHEBI:15377"/>
        <dbReference type="ChEBI" id="CHEBI:17154"/>
        <dbReference type="ChEBI" id="CHEBI:29969"/>
        <dbReference type="ChEBI" id="CHEBI:57540"/>
        <dbReference type="ChEBI" id="CHEBI:61930"/>
        <dbReference type="ChEBI" id="CHEBI:83767"/>
        <dbReference type="EC" id="2.3.1.286"/>
    </reaction>
</comment>
<feature type="binding site" evidence="3">
    <location>
        <position position="53"/>
    </location>
    <ligand>
        <name>substrate</name>
    </ligand>
</feature>
<dbReference type="InterPro" id="IPR050134">
    <property type="entry name" value="NAD-dep_sirtuin_deacylases"/>
</dbReference>
<dbReference type="GO" id="GO:0036055">
    <property type="term" value="F:protein-succinyllysine desuccinylase activity"/>
    <property type="evidence" value="ECO:0007669"/>
    <property type="project" value="UniProtKB-UniRule"/>
</dbReference>
<feature type="domain" description="Deacetylase sirtuin-type" evidence="5">
    <location>
        <begin position="1"/>
        <end position="228"/>
    </location>
</feature>
<comment type="subcellular location">
    <subcellularLocation>
        <location evidence="3">Cytoplasm</location>
    </subcellularLocation>
</comment>
<comment type="catalytic activity">
    <reaction evidence="3">
        <text>N(6)-succinyl-L-lysyl-[protein] + NAD(+) + H2O = 2''-O-succinyl-ADP-D-ribose + nicotinamide + L-lysyl-[protein]</text>
        <dbReference type="Rhea" id="RHEA:47668"/>
        <dbReference type="Rhea" id="RHEA-COMP:9752"/>
        <dbReference type="Rhea" id="RHEA-COMP:11877"/>
        <dbReference type="ChEBI" id="CHEBI:15377"/>
        <dbReference type="ChEBI" id="CHEBI:17154"/>
        <dbReference type="ChEBI" id="CHEBI:29969"/>
        <dbReference type="ChEBI" id="CHEBI:57540"/>
        <dbReference type="ChEBI" id="CHEBI:87830"/>
        <dbReference type="ChEBI" id="CHEBI:87832"/>
    </reaction>
</comment>
<dbReference type="EC" id="2.3.1.286" evidence="3"/>
<dbReference type="PANTHER" id="PTHR11085:SF4">
    <property type="entry name" value="NAD-DEPENDENT PROTEIN DEACYLASE"/>
    <property type="match status" value="1"/>
</dbReference>
<evidence type="ECO:0000256" key="1">
    <source>
        <dbReference type="ARBA" id="ARBA00022679"/>
    </source>
</evidence>
<dbReference type="EMBL" id="QREG01000025">
    <property type="protein sequence ID" value="RED93360.1"/>
    <property type="molecule type" value="Genomic_DNA"/>
</dbReference>
<comment type="caution">
    <text evidence="6">The sequence shown here is derived from an EMBL/GenBank/DDBJ whole genome shotgun (WGS) entry which is preliminary data.</text>
</comment>
<evidence type="ECO:0000259" key="5">
    <source>
        <dbReference type="PROSITE" id="PS50305"/>
    </source>
</evidence>
<evidence type="ECO:0000256" key="4">
    <source>
        <dbReference type="PROSITE-ProRule" id="PRU00236"/>
    </source>
</evidence>
<dbReference type="GO" id="GO:0008270">
    <property type="term" value="F:zinc ion binding"/>
    <property type="evidence" value="ECO:0007669"/>
    <property type="project" value="UniProtKB-UniRule"/>
</dbReference>
<comment type="domain">
    <text evidence="3">2 residues (Tyr-53 and Arg-56) present in a large hydrophobic pocket are probably involved in substrate specificity. They are important for desuccinylation activity, but dispensable for deacetylation activity.</text>
</comment>
<dbReference type="Gene3D" id="3.30.1600.10">
    <property type="entry name" value="SIR2/SIRT2 'Small Domain"/>
    <property type="match status" value="1"/>
</dbReference>
<name>A0A3D9KX66_MARFU</name>
<dbReference type="InterPro" id="IPR003000">
    <property type="entry name" value="Sirtuin"/>
</dbReference>
<protein>
    <recommendedName>
        <fullName evidence="3">NAD-dependent protein deacylase</fullName>
        <ecNumber evidence="3">2.3.1.286</ecNumber>
    </recommendedName>
    <alternativeName>
        <fullName evidence="3">Regulatory protein SIR2 homolog</fullName>
    </alternativeName>
</protein>
<keyword evidence="1" id="KW-0808">Transferase</keyword>
<dbReference type="InterPro" id="IPR029035">
    <property type="entry name" value="DHS-like_NAD/FAD-binding_dom"/>
</dbReference>
<sequence length="231" mass="25716">MKKIAVLTGAGISAESGISTFRDAGGLWEGHDIMDVASPHGWHKNPELVLDFYNKRRRQAINAKPNAGHLALADLEKYFEVHIITQNIDNLHEKAGSFNVLHLHGELFKSQCSRYSDLIYDIQGTELCLGDMSEKGFQLRPHVVWFGEAVPMIEPAAQLVSEADVVIVVGTSMVVYPAAGLIQYARPDADLYLVDPKIPDFDFRRPIEKIQRTAASGLPDLVQRLISRIEL</sequence>
<keyword evidence="3" id="KW-0479">Metal-binding</keyword>
<dbReference type="OrthoDB" id="9800582at2"/>
<evidence type="ECO:0000256" key="2">
    <source>
        <dbReference type="ARBA" id="ARBA00023027"/>
    </source>
</evidence>
<comment type="similarity">
    <text evidence="3">Belongs to the sirtuin family. Class III subfamily.</text>
</comment>
<dbReference type="HAMAP" id="MF_01121">
    <property type="entry name" value="Sirtuin_ClassIII"/>
    <property type="match status" value="1"/>
</dbReference>
<dbReference type="GO" id="GO:0017136">
    <property type="term" value="F:histone deacetylase activity, NAD-dependent"/>
    <property type="evidence" value="ECO:0007669"/>
    <property type="project" value="TreeGrafter"/>
</dbReference>
<organism evidence="6 7">
    <name type="scientific">Marinoscillum furvescens DSM 4134</name>
    <dbReference type="NCBI Taxonomy" id="1122208"/>
    <lineage>
        <taxon>Bacteria</taxon>
        <taxon>Pseudomonadati</taxon>
        <taxon>Bacteroidota</taxon>
        <taxon>Cytophagia</taxon>
        <taxon>Cytophagales</taxon>
        <taxon>Reichenbachiellaceae</taxon>
        <taxon>Marinoscillum</taxon>
    </lineage>
</organism>
<dbReference type="GO" id="GO:0005737">
    <property type="term" value="C:cytoplasm"/>
    <property type="evidence" value="ECO:0007669"/>
    <property type="project" value="UniProtKB-SubCell"/>
</dbReference>
<dbReference type="SUPFAM" id="SSF52467">
    <property type="entry name" value="DHS-like NAD/FAD-binding domain"/>
    <property type="match status" value="1"/>
</dbReference>
<feature type="binding site" evidence="3">
    <location>
        <begin position="9"/>
        <end position="28"/>
    </location>
    <ligand>
        <name>NAD(+)</name>
        <dbReference type="ChEBI" id="CHEBI:57540"/>
    </ligand>
</feature>
<keyword evidence="3" id="KW-0862">Zinc</keyword>
<feature type="active site" description="Proton acceptor" evidence="3">
    <location>
        <position position="104"/>
    </location>
</feature>
<accession>A0A3D9KX66</accession>
<evidence type="ECO:0000313" key="7">
    <source>
        <dbReference type="Proteomes" id="UP000256779"/>
    </source>
</evidence>
<proteinExistence type="inferred from homology"/>
<feature type="binding site" evidence="3">
    <location>
        <position position="112"/>
    </location>
    <ligand>
        <name>Zn(2+)</name>
        <dbReference type="ChEBI" id="CHEBI:29105"/>
    </ligand>
</feature>
<dbReference type="InterPro" id="IPR027546">
    <property type="entry name" value="Sirtuin_class_III"/>
</dbReference>